<dbReference type="EMBL" id="CM011676">
    <property type="protein sequence ID" value="TMS21261.1"/>
    <property type="molecule type" value="Genomic_DNA"/>
</dbReference>
<comment type="caution">
    <text evidence="1">The sequence shown here is derived from an EMBL/GenBank/DDBJ whole genome shotgun (WGS) entry which is preliminary data.</text>
</comment>
<reference evidence="1" key="1">
    <citation type="submission" date="2018-11" db="EMBL/GenBank/DDBJ databases">
        <title>The sequence and de novo assembly of Larimichthys crocea genome using PacBio and Hi-C technologies.</title>
        <authorList>
            <person name="Xu P."/>
            <person name="Chen B."/>
            <person name="Zhou Z."/>
            <person name="Ke Q."/>
            <person name="Wu Y."/>
            <person name="Bai H."/>
            <person name="Pu F."/>
        </authorList>
    </citation>
    <scope>NUCLEOTIDE SEQUENCE</scope>
    <source>
        <tissue evidence="1">Muscle</tissue>
    </source>
</reference>
<evidence type="ECO:0000313" key="1">
    <source>
        <dbReference type="EMBL" id="TMS21261.1"/>
    </source>
</evidence>
<dbReference type="Proteomes" id="UP000793456">
    <property type="component" value="Chromosome III"/>
</dbReference>
<gene>
    <name evidence="1" type="ORF">E3U43_015234</name>
</gene>
<name>A0ACD3RNT5_LARCR</name>
<organism evidence="1 2">
    <name type="scientific">Larimichthys crocea</name>
    <name type="common">Large yellow croaker</name>
    <name type="synonym">Pseudosciaena crocea</name>
    <dbReference type="NCBI Taxonomy" id="215358"/>
    <lineage>
        <taxon>Eukaryota</taxon>
        <taxon>Metazoa</taxon>
        <taxon>Chordata</taxon>
        <taxon>Craniata</taxon>
        <taxon>Vertebrata</taxon>
        <taxon>Euteleostomi</taxon>
        <taxon>Actinopterygii</taxon>
        <taxon>Neopterygii</taxon>
        <taxon>Teleostei</taxon>
        <taxon>Neoteleostei</taxon>
        <taxon>Acanthomorphata</taxon>
        <taxon>Eupercaria</taxon>
        <taxon>Sciaenidae</taxon>
        <taxon>Larimichthys</taxon>
    </lineage>
</organism>
<proteinExistence type="predicted"/>
<accession>A0ACD3RNT5</accession>
<sequence length="131" mass="15298">MFASRVPQKRHFFKPQNRWIYINFLHCKVSKSQNSLLDSKRVRKDIQQGVMGVIVLIQWIYPNVLIQCTAFPGRVYVYIPSCDFRHNSQGKKNKKNPTTSQLDPFDIMMTVPQGSSLTYSLQWFQHCSGID</sequence>
<evidence type="ECO:0000313" key="2">
    <source>
        <dbReference type="Proteomes" id="UP000793456"/>
    </source>
</evidence>
<protein>
    <submittedName>
        <fullName evidence="1">Uncharacterized protein</fullName>
    </submittedName>
</protein>
<keyword evidence="2" id="KW-1185">Reference proteome</keyword>